<dbReference type="InterPro" id="IPR000415">
    <property type="entry name" value="Nitroreductase-like"/>
</dbReference>
<name>A0A378ICT7_9GAMM</name>
<evidence type="ECO:0000313" key="2">
    <source>
        <dbReference type="EMBL" id="STX32813.1"/>
    </source>
</evidence>
<accession>A0A378ICT7</accession>
<organism evidence="2 4">
    <name type="scientific">Legionella birminghamensis</name>
    <dbReference type="NCBI Taxonomy" id="28083"/>
    <lineage>
        <taxon>Bacteria</taxon>
        <taxon>Pseudomonadati</taxon>
        <taxon>Pseudomonadota</taxon>
        <taxon>Gammaproteobacteria</taxon>
        <taxon>Legionellales</taxon>
        <taxon>Legionellaceae</taxon>
        <taxon>Legionella</taxon>
    </lineage>
</organism>
<dbReference type="RefSeq" id="WP_058523449.1">
    <property type="nucleotide sequence ID" value="NZ_CAAAHV010000056.1"/>
</dbReference>
<dbReference type="EMBL" id="UGNW01000001">
    <property type="protein sequence ID" value="STX32813.1"/>
    <property type="molecule type" value="Genomic_DNA"/>
</dbReference>
<dbReference type="Gene3D" id="3.40.109.10">
    <property type="entry name" value="NADH Oxidase"/>
    <property type="match status" value="1"/>
</dbReference>
<reference evidence="1 3" key="1">
    <citation type="submission" date="2015-11" db="EMBL/GenBank/DDBJ databases">
        <title>Genomic analysis of 38 Legionella species identifies large and diverse effector repertoires.</title>
        <authorList>
            <person name="Burstein D."/>
            <person name="Amaro F."/>
            <person name="Zusman T."/>
            <person name="Lifshitz Z."/>
            <person name="Cohen O."/>
            <person name="Gilbert J.A."/>
            <person name="Pupko T."/>
            <person name="Shuman H.A."/>
            <person name="Segal G."/>
        </authorList>
    </citation>
    <scope>NUCLEOTIDE SEQUENCE [LARGE SCALE GENOMIC DNA]</scope>
    <source>
        <strain evidence="1 3">CDC#1407-AL-14</strain>
    </source>
</reference>
<dbReference type="STRING" id="28083.Lbir_1373"/>
<dbReference type="AlphaFoldDB" id="A0A378ICT7"/>
<reference evidence="2 4" key="2">
    <citation type="submission" date="2018-06" db="EMBL/GenBank/DDBJ databases">
        <authorList>
            <consortium name="Pathogen Informatics"/>
            <person name="Doyle S."/>
        </authorList>
    </citation>
    <scope>NUCLEOTIDE SEQUENCE [LARGE SCALE GENOMIC DNA]</scope>
    <source>
        <strain evidence="2 4">NCTC12437</strain>
    </source>
</reference>
<evidence type="ECO:0000313" key="1">
    <source>
        <dbReference type="EMBL" id="KTC72307.1"/>
    </source>
</evidence>
<dbReference type="Proteomes" id="UP000054735">
    <property type="component" value="Unassembled WGS sequence"/>
</dbReference>
<gene>
    <name evidence="1" type="ORF">Lbir_1373</name>
    <name evidence="2" type="ORF">NCTC12437_02612</name>
</gene>
<keyword evidence="3" id="KW-1185">Reference proteome</keyword>
<protein>
    <submittedName>
        <fullName evidence="2">SagB-type dehydrogenase domain</fullName>
    </submittedName>
</protein>
<dbReference type="OrthoDB" id="9801593at2"/>
<dbReference type="Proteomes" id="UP000255066">
    <property type="component" value="Unassembled WGS sequence"/>
</dbReference>
<evidence type="ECO:0000313" key="3">
    <source>
        <dbReference type="Proteomes" id="UP000054735"/>
    </source>
</evidence>
<dbReference type="GO" id="GO:0016491">
    <property type="term" value="F:oxidoreductase activity"/>
    <property type="evidence" value="ECO:0007669"/>
    <property type="project" value="InterPro"/>
</dbReference>
<proteinExistence type="predicted"/>
<dbReference type="EMBL" id="LNXT01000016">
    <property type="protein sequence ID" value="KTC72307.1"/>
    <property type="molecule type" value="Genomic_DNA"/>
</dbReference>
<evidence type="ECO:0000313" key="4">
    <source>
        <dbReference type="Proteomes" id="UP000255066"/>
    </source>
</evidence>
<sequence length="278" mass="32299">MDILLVNDKLLVLDYERDKEYVVEKNLGTFIKSFFTNGEQFSKAIQRRLGEKSTTHRKEIGHKFSLLYSEKRYVNYADLQAVTEVEDKATARHEIYRETFSSDEIIGDYYFLNPILFKNKLAKEDLLGAILYFSSGIKCSAKFNSQPHIKKFIPSNGARYPFFPIIHINNGGNITPGIYKYHPYLHSLICVQNKQYCKDVDIRIVFKGTIERVMSRYPNGVAYQDLLFDLGHLITTLKMCFSHYGISYTLRTSIDANSEVNLMDLELLTIDLRINWKL</sequence>